<dbReference type="InterPro" id="IPR007421">
    <property type="entry name" value="Schlafen_AlbA_2_dom"/>
</dbReference>
<dbReference type="InterPro" id="IPR038475">
    <property type="entry name" value="RecG_C_sf"/>
</dbReference>
<protein>
    <submittedName>
        <fullName evidence="2">Predicted transcriptional regulator, contains HTH domain</fullName>
    </submittedName>
</protein>
<name>A0A1H7P8S1_RUMAL</name>
<dbReference type="PANTHER" id="PTHR30595">
    <property type="entry name" value="GLPR-RELATED TRANSCRIPTIONAL REPRESSOR"/>
    <property type="match status" value="1"/>
</dbReference>
<dbReference type="InterPro" id="IPR036388">
    <property type="entry name" value="WH-like_DNA-bd_sf"/>
</dbReference>
<evidence type="ECO:0000313" key="3">
    <source>
        <dbReference type="Proteomes" id="UP000186015"/>
    </source>
</evidence>
<dbReference type="PANTHER" id="PTHR30595:SF6">
    <property type="entry name" value="SCHLAFEN ALBA-2 DOMAIN-CONTAINING PROTEIN"/>
    <property type="match status" value="1"/>
</dbReference>
<dbReference type="AlphaFoldDB" id="A0A1H7P8S1"/>
<dbReference type="Gene3D" id="3.30.950.30">
    <property type="entry name" value="Schlafen, AAA domain"/>
    <property type="match status" value="1"/>
</dbReference>
<dbReference type="OrthoDB" id="9768354at2"/>
<dbReference type="Gene3D" id="1.10.10.10">
    <property type="entry name" value="Winged helix-like DNA-binding domain superfamily/Winged helix DNA-binding domain"/>
    <property type="match status" value="1"/>
</dbReference>
<evidence type="ECO:0000259" key="1">
    <source>
        <dbReference type="Pfam" id="PF04326"/>
    </source>
</evidence>
<dbReference type="Pfam" id="PF04326">
    <property type="entry name" value="SLFN_AlbA_2"/>
    <property type="match status" value="1"/>
</dbReference>
<proteinExistence type="predicted"/>
<dbReference type="EMBL" id="FOAT01000020">
    <property type="protein sequence ID" value="SEL32162.1"/>
    <property type="molecule type" value="Genomic_DNA"/>
</dbReference>
<dbReference type="Gene3D" id="3.30.565.60">
    <property type="match status" value="1"/>
</dbReference>
<gene>
    <name evidence="2" type="ORF">SAMN05216469_1204</name>
</gene>
<dbReference type="InterPro" id="IPR036390">
    <property type="entry name" value="WH_DNA-bd_sf"/>
</dbReference>
<dbReference type="RefSeq" id="WP_074835580.1">
    <property type="nucleotide sequence ID" value="NZ_FOAT01000020.1"/>
</dbReference>
<sequence length="493" mass="56337">MIDLNHLEKYRENNRIEAKKALGGLPNSIWETYSAFANTLGGVILLGVEELKDKSLHAVELPDPIYLIEEFWRIINNPNKVSLNILTEKDVQTENVDGKTIVVIRVPRAERPDKPIFIDGNPLSGTYRRNGEGDYHCTKDEVQAMMRDAASRSQDMLVLENMDMDVFDYDSIRSYRIRMWHSRPGHVWEDLEDEDFLYKLGAVSRGKDGKRYPTVAGLLMFGHEYEIVKEFPNYFLDYQEHFDDTTRWTDRIVSSSGEWSGNVYDFYFKVYNRIAQDIKTPFKIKNGERIDDTPVHTALREALANCIINADYYGRQGLVIIKKKDVITFSNPGNFRIAIEDAKSGGISDPRNTTLIKMFNLIDIGERAGSGIPNIYSIWDKQGWEAPIITENFEPARITMSLSVSNDDTVIVGDDKKVTIKSDDKKKVTELQKETIIEYLTDHVNVRSSELTELLGVKTTRVKNLLNSLIADGIVVAEGANRNRTYRLKETSI</sequence>
<dbReference type="Proteomes" id="UP000186015">
    <property type="component" value="Unassembled WGS sequence"/>
</dbReference>
<evidence type="ECO:0000313" key="2">
    <source>
        <dbReference type="EMBL" id="SEL32162.1"/>
    </source>
</evidence>
<reference evidence="2 3" key="1">
    <citation type="submission" date="2016-10" db="EMBL/GenBank/DDBJ databases">
        <authorList>
            <person name="de Groot N.N."/>
        </authorList>
    </citation>
    <scope>NUCLEOTIDE SEQUENCE [LARGE SCALE GENOMIC DNA]</scope>
    <source>
        <strain evidence="2 3">KH2T6</strain>
    </source>
</reference>
<accession>A0A1H7P8S1</accession>
<dbReference type="SUPFAM" id="SSF46785">
    <property type="entry name" value="Winged helix' DNA-binding domain"/>
    <property type="match status" value="1"/>
</dbReference>
<dbReference type="InterPro" id="IPR038461">
    <property type="entry name" value="Schlafen_AlbA_2_dom_sf"/>
</dbReference>
<feature type="domain" description="Schlafen AlbA-2" evidence="1">
    <location>
        <begin position="12"/>
        <end position="137"/>
    </location>
</feature>
<organism evidence="2 3">
    <name type="scientific">Ruminococcus albus</name>
    <dbReference type="NCBI Taxonomy" id="1264"/>
    <lineage>
        <taxon>Bacteria</taxon>
        <taxon>Bacillati</taxon>
        <taxon>Bacillota</taxon>
        <taxon>Clostridia</taxon>
        <taxon>Eubacteriales</taxon>
        <taxon>Oscillospiraceae</taxon>
        <taxon>Ruminococcus</taxon>
    </lineage>
</organism>
<dbReference type="Pfam" id="PF13749">
    <property type="entry name" value="HATPase_c_4"/>
    <property type="match status" value="1"/>
</dbReference>